<dbReference type="InterPro" id="IPR002734">
    <property type="entry name" value="RibDG_C"/>
</dbReference>
<keyword evidence="3" id="KW-1185">Reference proteome</keyword>
<proteinExistence type="predicted"/>
<accession>A0ABW2TXX6</accession>
<dbReference type="SUPFAM" id="SSF53597">
    <property type="entry name" value="Dihydrofolate reductase-like"/>
    <property type="match status" value="1"/>
</dbReference>
<dbReference type="InterPro" id="IPR024072">
    <property type="entry name" value="DHFR-like_dom_sf"/>
</dbReference>
<comment type="caution">
    <text evidence="2">The sequence shown here is derived from an EMBL/GenBank/DDBJ whole genome shotgun (WGS) entry which is preliminary data.</text>
</comment>
<dbReference type="EMBL" id="JBHTEY010000004">
    <property type="protein sequence ID" value="MFC7618176.1"/>
    <property type="molecule type" value="Genomic_DNA"/>
</dbReference>
<dbReference type="Gene3D" id="3.40.430.10">
    <property type="entry name" value="Dihydrofolate Reductase, subunit A"/>
    <property type="match status" value="1"/>
</dbReference>
<dbReference type="Pfam" id="PF01872">
    <property type="entry name" value="RibD_C"/>
    <property type="match status" value="1"/>
</dbReference>
<protein>
    <submittedName>
        <fullName evidence="2">Dihydrofolate reductase family protein</fullName>
    </submittedName>
</protein>
<sequence>MRKIVASFNMSLDGVTDHMEEWHFQYFDKDAEVFAQEQLFASDALLMGRLTYEGFAEAWPGMDAGEFGVKMNTMPHYVVSSTLESGNWGDTTIIRPEAIAEEIGKLKAQPGGDILMYGYGPLAHELLRLGLLDEIRVWLHPVLSGHGDKESLLFRDGTKVELEHTDTKRLGSGVNILFFTPAKTEG</sequence>
<feature type="domain" description="Bacterial bifunctional deaminase-reductase C-terminal" evidence="1">
    <location>
        <begin position="2"/>
        <end position="174"/>
    </location>
</feature>
<name>A0ABW2TXX6_9PSEU</name>
<reference evidence="3" key="1">
    <citation type="journal article" date="2019" name="Int. J. Syst. Evol. Microbiol.">
        <title>The Global Catalogue of Microorganisms (GCM) 10K type strain sequencing project: providing services to taxonomists for standard genome sequencing and annotation.</title>
        <authorList>
            <consortium name="The Broad Institute Genomics Platform"/>
            <consortium name="The Broad Institute Genome Sequencing Center for Infectious Disease"/>
            <person name="Wu L."/>
            <person name="Ma J."/>
        </authorList>
    </citation>
    <scope>NUCLEOTIDE SEQUENCE [LARGE SCALE GENOMIC DNA]</scope>
    <source>
        <strain evidence="3">JCM 17695</strain>
    </source>
</reference>
<evidence type="ECO:0000313" key="3">
    <source>
        <dbReference type="Proteomes" id="UP001596512"/>
    </source>
</evidence>
<organism evidence="2 3">
    <name type="scientific">Actinokineospora soli</name>
    <dbReference type="NCBI Taxonomy" id="1048753"/>
    <lineage>
        <taxon>Bacteria</taxon>
        <taxon>Bacillati</taxon>
        <taxon>Actinomycetota</taxon>
        <taxon>Actinomycetes</taxon>
        <taxon>Pseudonocardiales</taxon>
        <taxon>Pseudonocardiaceae</taxon>
        <taxon>Actinokineospora</taxon>
    </lineage>
</organism>
<gene>
    <name evidence="2" type="ORF">ACFQV2_37110</name>
</gene>
<evidence type="ECO:0000313" key="2">
    <source>
        <dbReference type="EMBL" id="MFC7618176.1"/>
    </source>
</evidence>
<dbReference type="Proteomes" id="UP001596512">
    <property type="component" value="Unassembled WGS sequence"/>
</dbReference>
<evidence type="ECO:0000259" key="1">
    <source>
        <dbReference type="Pfam" id="PF01872"/>
    </source>
</evidence>